<keyword evidence="8" id="KW-1185">Reference proteome</keyword>
<feature type="transmembrane region" description="Helical" evidence="6">
    <location>
        <begin position="85"/>
        <end position="107"/>
    </location>
</feature>
<comment type="subcellular location">
    <subcellularLocation>
        <location evidence="1">Cell membrane</location>
        <topology evidence="1">Multi-pass membrane protein</topology>
    </subcellularLocation>
</comment>
<keyword evidence="4 6" id="KW-1133">Transmembrane helix</keyword>
<keyword evidence="2" id="KW-1003">Cell membrane</keyword>
<feature type="transmembrane region" description="Helical" evidence="6">
    <location>
        <begin position="292"/>
        <end position="318"/>
    </location>
</feature>
<evidence type="ECO:0000256" key="3">
    <source>
        <dbReference type="ARBA" id="ARBA00022692"/>
    </source>
</evidence>
<dbReference type="KEGG" id="kra:Krad_1060"/>
<feature type="transmembrane region" description="Helical" evidence="6">
    <location>
        <begin position="383"/>
        <end position="405"/>
    </location>
</feature>
<feature type="transmembrane region" description="Helical" evidence="6">
    <location>
        <begin position="45"/>
        <end position="64"/>
    </location>
</feature>
<evidence type="ECO:0000313" key="7">
    <source>
        <dbReference type="EMBL" id="ABS02548.1"/>
    </source>
</evidence>
<dbReference type="Pfam" id="PF16933">
    <property type="entry name" value="PelG"/>
    <property type="match status" value="1"/>
</dbReference>
<dbReference type="PANTHER" id="PTHR30250">
    <property type="entry name" value="PST FAMILY PREDICTED COLANIC ACID TRANSPORTER"/>
    <property type="match status" value="1"/>
</dbReference>
<dbReference type="InterPro" id="IPR031617">
    <property type="entry name" value="PelG"/>
</dbReference>
<accession>A6W6V9</accession>
<dbReference type="GO" id="GO:0005886">
    <property type="term" value="C:plasma membrane"/>
    <property type="evidence" value="ECO:0007669"/>
    <property type="project" value="UniProtKB-SubCell"/>
</dbReference>
<evidence type="ECO:0000256" key="6">
    <source>
        <dbReference type="SAM" id="Phobius"/>
    </source>
</evidence>
<name>A6W6V9_KINRD</name>
<sequence length="423" mass="44423">MSLRSFDHLLRTAVFSVATAAATAGTGFVFWVIVARAYSASDVGIATTLTAALSVLCYVALLGMDGTTLRFLAASSQRGVLVGQALAVVSFAGLVTGGVYLIVALTFSSELSVLTSDPFLIALFLLSAVVASANLLTDFVFVSLRRAQFNVVANGILSGLVKISAAPLLVALGTMGIVMSTGLGFAAALILSLYLIRTRLGLKVKMGHARTAVADQWRYSLSNYAARLFALLPTMAIPVIVVHHHGAAEAAYFAVALQIATLLYALARAVGEAVLAEASQEGAPIPALVRRAAWLMLLSQVPAGLVTVLLSGLILSLFGSEYSEGARNLLQVLAVGAIGVALQSWATNVLLIFNLLRPMMLVNLVYCLVTVGLTLAFKDADLTYTGLAWSSGYLVSGALGAAFIARHMRRRRQHGFSSLEEAA</sequence>
<gene>
    <name evidence="7" type="ordered locus">Krad_1060</name>
</gene>
<evidence type="ECO:0008006" key="9">
    <source>
        <dbReference type="Google" id="ProtNLM"/>
    </source>
</evidence>
<feature type="transmembrane region" description="Helical" evidence="6">
    <location>
        <begin position="119"/>
        <end position="144"/>
    </location>
</feature>
<proteinExistence type="predicted"/>
<feature type="transmembrane region" description="Helical" evidence="6">
    <location>
        <begin position="224"/>
        <end position="244"/>
    </location>
</feature>
<dbReference type="eggNOG" id="COG2244">
    <property type="taxonomic scope" value="Bacteria"/>
</dbReference>
<feature type="transmembrane region" description="Helical" evidence="6">
    <location>
        <begin position="250"/>
        <end position="271"/>
    </location>
</feature>
<dbReference type="PANTHER" id="PTHR30250:SF11">
    <property type="entry name" value="O-ANTIGEN TRANSPORTER-RELATED"/>
    <property type="match status" value="1"/>
</dbReference>
<reference evidence="8" key="1">
    <citation type="journal article" date="2008" name="PLoS ONE">
        <title>Survival in nuclear waste, extreme resistance, and potential applications gleaned from the genome sequence of Kineococcus radiotolerans SRS30216.</title>
        <authorList>
            <person name="Bagwell C.E."/>
            <person name="Bhat S."/>
            <person name="Hawkins G.M."/>
            <person name="Smith B.W."/>
            <person name="Biswas T."/>
            <person name="Hoover T.R."/>
            <person name="Saunders E."/>
            <person name="Han C.S."/>
            <person name="Tsodikov O.V."/>
            <person name="Shimkets L.J."/>
        </authorList>
    </citation>
    <scope>NUCLEOTIDE SEQUENCE [LARGE SCALE GENOMIC DNA]</scope>
    <source>
        <strain evidence="8">ATCC BAA-149 / DSM 14245 / SRS30216</strain>
    </source>
</reference>
<dbReference type="AlphaFoldDB" id="A6W6V9"/>
<evidence type="ECO:0000313" key="8">
    <source>
        <dbReference type="Proteomes" id="UP000001116"/>
    </source>
</evidence>
<dbReference type="HOGENOM" id="CLU_030866_1_0_11"/>
<keyword evidence="3 6" id="KW-0812">Transmembrane</keyword>
<evidence type="ECO:0000256" key="2">
    <source>
        <dbReference type="ARBA" id="ARBA00022475"/>
    </source>
</evidence>
<feature type="transmembrane region" description="Helical" evidence="6">
    <location>
        <begin position="177"/>
        <end position="196"/>
    </location>
</feature>
<evidence type="ECO:0000256" key="1">
    <source>
        <dbReference type="ARBA" id="ARBA00004651"/>
    </source>
</evidence>
<evidence type="ECO:0000256" key="4">
    <source>
        <dbReference type="ARBA" id="ARBA00022989"/>
    </source>
</evidence>
<feature type="transmembrane region" description="Helical" evidence="6">
    <location>
        <begin position="330"/>
        <end position="353"/>
    </location>
</feature>
<dbReference type="STRING" id="266940.Krad_1060"/>
<keyword evidence="5 6" id="KW-0472">Membrane</keyword>
<protein>
    <recommendedName>
        <fullName evidence="9">Polysaccharide biosynthesis protein</fullName>
    </recommendedName>
</protein>
<feature type="transmembrane region" description="Helical" evidence="6">
    <location>
        <begin position="151"/>
        <end position="171"/>
    </location>
</feature>
<organism evidence="7 8">
    <name type="scientific">Kineococcus radiotolerans (strain ATCC BAA-149 / DSM 14245 / SRS30216)</name>
    <dbReference type="NCBI Taxonomy" id="266940"/>
    <lineage>
        <taxon>Bacteria</taxon>
        <taxon>Bacillati</taxon>
        <taxon>Actinomycetota</taxon>
        <taxon>Actinomycetes</taxon>
        <taxon>Kineosporiales</taxon>
        <taxon>Kineosporiaceae</taxon>
        <taxon>Kineococcus</taxon>
    </lineage>
</organism>
<dbReference type="InterPro" id="IPR050833">
    <property type="entry name" value="Poly_Biosynth_Transport"/>
</dbReference>
<dbReference type="Proteomes" id="UP000001116">
    <property type="component" value="Chromosome"/>
</dbReference>
<evidence type="ECO:0000256" key="5">
    <source>
        <dbReference type="ARBA" id="ARBA00023136"/>
    </source>
</evidence>
<feature type="transmembrane region" description="Helical" evidence="6">
    <location>
        <begin position="360"/>
        <end position="377"/>
    </location>
</feature>
<feature type="transmembrane region" description="Helical" evidence="6">
    <location>
        <begin position="12"/>
        <end position="33"/>
    </location>
</feature>
<dbReference type="EMBL" id="CP000750">
    <property type="protein sequence ID" value="ABS02548.1"/>
    <property type="molecule type" value="Genomic_DNA"/>
</dbReference>